<evidence type="ECO:0000256" key="1">
    <source>
        <dbReference type="SAM" id="MobiDB-lite"/>
    </source>
</evidence>
<keyword evidence="3" id="KW-1185">Reference proteome</keyword>
<dbReference type="EMBL" id="BJMN01000097">
    <property type="protein sequence ID" value="GEB62447.1"/>
    <property type="molecule type" value="Genomic_DNA"/>
</dbReference>
<feature type="compositionally biased region" description="Basic and acidic residues" evidence="1">
    <location>
        <begin position="88"/>
        <end position="105"/>
    </location>
</feature>
<sequence>MRQRTAALCSLSLVIAVPAGLIALGLPSDQVIALASASAVLYSAWRQGGAGQPSSRDTPSAHDGGYGRSEGERRPESGPGTESGPRTESGRRTEGPPEHRPEEVG</sequence>
<gene>
    <name evidence="2" type="ORF">SGA01_80520</name>
</gene>
<reference evidence="2 3" key="1">
    <citation type="submission" date="2019-06" db="EMBL/GenBank/DDBJ databases">
        <title>Whole genome shotgun sequence of Streptomyces gardneri NBRC 12865.</title>
        <authorList>
            <person name="Hosoyama A."/>
            <person name="Uohara A."/>
            <person name="Ohji S."/>
            <person name="Ichikawa N."/>
        </authorList>
    </citation>
    <scope>NUCLEOTIDE SEQUENCE [LARGE SCALE GENOMIC DNA]</scope>
    <source>
        <strain evidence="2 3">NBRC 12865</strain>
    </source>
</reference>
<name>A0A4Y3S0C8_9ACTN</name>
<comment type="caution">
    <text evidence="2">The sequence shown here is derived from an EMBL/GenBank/DDBJ whole genome shotgun (WGS) entry which is preliminary data.</text>
</comment>
<organism evidence="2 3">
    <name type="scientific">Streptomyces gardneri</name>
    <dbReference type="NCBI Taxonomy" id="66892"/>
    <lineage>
        <taxon>Bacteria</taxon>
        <taxon>Bacillati</taxon>
        <taxon>Actinomycetota</taxon>
        <taxon>Actinomycetes</taxon>
        <taxon>Kitasatosporales</taxon>
        <taxon>Streptomycetaceae</taxon>
        <taxon>Streptomyces</taxon>
    </lineage>
</organism>
<dbReference type="Proteomes" id="UP000315226">
    <property type="component" value="Unassembled WGS sequence"/>
</dbReference>
<proteinExistence type="predicted"/>
<accession>A0A4Y3S0C8</accession>
<evidence type="ECO:0000313" key="3">
    <source>
        <dbReference type="Proteomes" id="UP000315226"/>
    </source>
</evidence>
<dbReference type="AlphaFoldDB" id="A0A4Y3S0C8"/>
<evidence type="ECO:0000313" key="2">
    <source>
        <dbReference type="EMBL" id="GEB62447.1"/>
    </source>
</evidence>
<feature type="region of interest" description="Disordered" evidence="1">
    <location>
        <begin position="46"/>
        <end position="105"/>
    </location>
</feature>
<protein>
    <submittedName>
        <fullName evidence="2">Uncharacterized protein</fullName>
    </submittedName>
</protein>